<feature type="signal peptide" evidence="3">
    <location>
        <begin position="1"/>
        <end position="18"/>
    </location>
</feature>
<dbReference type="Gene3D" id="6.10.250.3150">
    <property type="match status" value="1"/>
</dbReference>
<sequence length="378" mass="42954">MRRVVLAMLLGTALAAPAQEDEQAARERLDDVKQAIESVSHWLEDARANEDATLTRLREAEEAVARSQQRLNRINSDITGLDEELAGLEQRNRKLEAEAERGRETLREVVRSAWRQGEQPALRLFLSQKDPGQAARLLEWHQRLGNHTRQQLAELADTMEALERNRQEMQATREQLAAKREQAREQRDELQQRRNEREQRLAELRQRISERESRLASLREDRERLEALIEEMAASISGIEAPEDIRPFSELRARLPWPLDGTVSNHFGDAVGDSGMQANGVRIRADKGTPVTAVHYGRVVFANWLRGFGLMIIIDHGDGFMSLYGNNDTLSHSAGEWVQAGETIARTGNSGGRSQSGLYFEIRHNGQPENPEAWLEKH</sequence>
<evidence type="ECO:0000313" key="5">
    <source>
        <dbReference type="EMBL" id="MYL28078.1"/>
    </source>
</evidence>
<dbReference type="CDD" id="cd12797">
    <property type="entry name" value="M23_peptidase"/>
    <property type="match status" value="1"/>
</dbReference>
<dbReference type="Pfam" id="PF01551">
    <property type="entry name" value="Peptidase_M23"/>
    <property type="match status" value="1"/>
</dbReference>
<keyword evidence="6" id="KW-1185">Reference proteome</keyword>
<name>A0A9X5B716_9GAMM</name>
<evidence type="ECO:0000313" key="6">
    <source>
        <dbReference type="Proteomes" id="UP000460751"/>
    </source>
</evidence>
<dbReference type="InterPro" id="IPR016047">
    <property type="entry name" value="M23ase_b-sheet_dom"/>
</dbReference>
<organism evidence="5 6">
    <name type="scientific">Vreelandella halophila</name>
    <dbReference type="NCBI Taxonomy" id="86177"/>
    <lineage>
        <taxon>Bacteria</taxon>
        <taxon>Pseudomonadati</taxon>
        <taxon>Pseudomonadota</taxon>
        <taxon>Gammaproteobacteria</taxon>
        <taxon>Oceanospirillales</taxon>
        <taxon>Halomonadaceae</taxon>
        <taxon>Vreelandella</taxon>
    </lineage>
</organism>
<feature type="chain" id="PRO_5040887060" evidence="3">
    <location>
        <begin position="19"/>
        <end position="378"/>
    </location>
</feature>
<proteinExistence type="predicted"/>
<evidence type="ECO:0000259" key="4">
    <source>
        <dbReference type="Pfam" id="PF01551"/>
    </source>
</evidence>
<dbReference type="OrthoDB" id="9784703at2"/>
<feature type="coiled-coil region" evidence="1">
    <location>
        <begin position="43"/>
        <end position="112"/>
    </location>
</feature>
<gene>
    <name evidence="5" type="ORF">GLW01_14900</name>
</gene>
<feature type="region of interest" description="Disordered" evidence="2">
    <location>
        <begin position="168"/>
        <end position="197"/>
    </location>
</feature>
<dbReference type="FunFam" id="2.70.70.10:FF:000003">
    <property type="entry name" value="Murein hydrolase activator EnvC"/>
    <property type="match status" value="1"/>
</dbReference>
<dbReference type="InterPro" id="IPR050570">
    <property type="entry name" value="Cell_wall_metabolism_enzyme"/>
</dbReference>
<dbReference type="PANTHER" id="PTHR21666">
    <property type="entry name" value="PEPTIDASE-RELATED"/>
    <property type="match status" value="1"/>
</dbReference>
<feature type="compositionally biased region" description="Basic and acidic residues" evidence="2">
    <location>
        <begin position="176"/>
        <end position="197"/>
    </location>
</feature>
<dbReference type="PANTHER" id="PTHR21666:SF270">
    <property type="entry name" value="MUREIN HYDROLASE ACTIVATOR ENVC"/>
    <property type="match status" value="1"/>
</dbReference>
<protein>
    <submittedName>
        <fullName evidence="5">Peptidoglycan DD-metalloendopeptidase family protein</fullName>
    </submittedName>
</protein>
<dbReference type="SUPFAM" id="SSF51261">
    <property type="entry name" value="Duplicated hybrid motif"/>
    <property type="match status" value="1"/>
</dbReference>
<evidence type="ECO:0000256" key="1">
    <source>
        <dbReference type="SAM" id="Coils"/>
    </source>
</evidence>
<dbReference type="RefSeq" id="WP_160899592.1">
    <property type="nucleotide sequence ID" value="NZ_WMEX01000010.1"/>
</dbReference>
<evidence type="ECO:0000256" key="3">
    <source>
        <dbReference type="SAM" id="SignalP"/>
    </source>
</evidence>
<evidence type="ECO:0000256" key="2">
    <source>
        <dbReference type="SAM" id="MobiDB-lite"/>
    </source>
</evidence>
<dbReference type="EMBL" id="WMEX01000010">
    <property type="protein sequence ID" value="MYL28078.1"/>
    <property type="molecule type" value="Genomic_DNA"/>
</dbReference>
<dbReference type="Proteomes" id="UP000460751">
    <property type="component" value="Unassembled WGS sequence"/>
</dbReference>
<feature type="domain" description="M23ase beta-sheet core" evidence="4">
    <location>
        <begin position="278"/>
        <end position="371"/>
    </location>
</feature>
<keyword evidence="3" id="KW-0732">Signal</keyword>
<keyword evidence="1" id="KW-0175">Coiled coil</keyword>
<comment type="caution">
    <text evidence="5">The sequence shown here is derived from an EMBL/GenBank/DDBJ whole genome shotgun (WGS) entry which is preliminary data.</text>
</comment>
<dbReference type="AlphaFoldDB" id="A0A9X5B716"/>
<dbReference type="InterPro" id="IPR011055">
    <property type="entry name" value="Dup_hybrid_motif"/>
</dbReference>
<reference evidence="5 6" key="1">
    <citation type="submission" date="2019-11" db="EMBL/GenBank/DDBJ databases">
        <title>Genome sequences of 17 halophilic strains isolated from different environments.</title>
        <authorList>
            <person name="Furrow R.E."/>
        </authorList>
    </citation>
    <scope>NUCLEOTIDE SEQUENCE [LARGE SCALE GENOMIC DNA]</scope>
    <source>
        <strain evidence="5 6">22507_15_FS</strain>
    </source>
</reference>
<accession>A0A9X5B716</accession>
<dbReference type="Gene3D" id="2.70.70.10">
    <property type="entry name" value="Glucose Permease (Domain IIA)"/>
    <property type="match status" value="1"/>
</dbReference>
<dbReference type="GO" id="GO:0004222">
    <property type="term" value="F:metalloendopeptidase activity"/>
    <property type="evidence" value="ECO:0007669"/>
    <property type="project" value="TreeGrafter"/>
</dbReference>